<name>A0A7M4DNM0_9MICO</name>
<feature type="compositionally biased region" description="Polar residues" evidence="1">
    <location>
        <begin position="190"/>
        <end position="206"/>
    </location>
</feature>
<sequence>MQSINSIAEASRSTIEAFVKVHLTKRALPTQTWSIRTPSNVQSMYSEMGSPAPRFACEITVRSKLQCSNRESTTTKCLKLRALKSRRSSCWCSTYRLSSLIPGERPPVVIFLAPRHRVDRSTDARVTPTAVARQETSKSGEPVALAGRQVRDVRAHREVPEQAGIGGLDRSTSRPADHGTVTGLVGGPQAQRTSDTSSLRAPQTLLSRRARSSSRHQAHRRVGATPDVHQPAQGPGFVAPPRRASPAVRRRSPCSRRTRWWRGWRARCPRQCGRRRDRPSRCPPW</sequence>
<dbReference type="EMBL" id="CACRYJ010000055">
    <property type="protein sequence ID" value="VZO39051.1"/>
    <property type="molecule type" value="Genomic_DNA"/>
</dbReference>
<feature type="region of interest" description="Disordered" evidence="1">
    <location>
        <begin position="122"/>
        <end position="256"/>
    </location>
</feature>
<evidence type="ECO:0000313" key="3">
    <source>
        <dbReference type="Proteomes" id="UP000419743"/>
    </source>
</evidence>
<feature type="compositionally biased region" description="Basic residues" evidence="1">
    <location>
        <begin position="208"/>
        <end position="222"/>
    </location>
</feature>
<protein>
    <submittedName>
        <fullName evidence="2">Uncharacterized protein</fullName>
    </submittedName>
</protein>
<comment type="caution">
    <text evidence="2">The sequence shown here is derived from an EMBL/GenBank/DDBJ whole genome shotgun (WGS) entry which is preliminary data.</text>
</comment>
<proteinExistence type="predicted"/>
<feature type="compositionally biased region" description="Basic and acidic residues" evidence="1">
    <location>
        <begin position="149"/>
        <end position="160"/>
    </location>
</feature>
<organism evidence="2 3">
    <name type="scientific">Occultella aeris</name>
    <dbReference type="NCBI Taxonomy" id="2761496"/>
    <lineage>
        <taxon>Bacteria</taxon>
        <taxon>Bacillati</taxon>
        <taxon>Actinomycetota</taxon>
        <taxon>Actinomycetes</taxon>
        <taxon>Micrococcales</taxon>
        <taxon>Ruaniaceae</taxon>
        <taxon>Occultella</taxon>
    </lineage>
</organism>
<evidence type="ECO:0000313" key="2">
    <source>
        <dbReference type="EMBL" id="VZO39051.1"/>
    </source>
</evidence>
<gene>
    <name evidence="2" type="ORF">HALOF300_03751</name>
</gene>
<accession>A0A7M4DNM0</accession>
<keyword evidence="3" id="KW-1185">Reference proteome</keyword>
<evidence type="ECO:0000256" key="1">
    <source>
        <dbReference type="SAM" id="MobiDB-lite"/>
    </source>
</evidence>
<reference evidence="2 3" key="1">
    <citation type="submission" date="2019-11" db="EMBL/GenBank/DDBJ databases">
        <authorList>
            <person name="Criscuolo A."/>
        </authorList>
    </citation>
    <scope>NUCLEOTIDE SEQUENCE [LARGE SCALE GENOMIC DNA]</scope>
    <source>
        <strain evidence="2">CIP111667</strain>
    </source>
</reference>
<dbReference type="Proteomes" id="UP000419743">
    <property type="component" value="Unassembled WGS sequence"/>
</dbReference>
<dbReference type="AlphaFoldDB" id="A0A7M4DNM0"/>